<name>A0AAV7UU28_PLEWA</name>
<dbReference type="EMBL" id="JANPWB010000004">
    <property type="protein sequence ID" value="KAJ1191363.1"/>
    <property type="molecule type" value="Genomic_DNA"/>
</dbReference>
<comment type="caution">
    <text evidence="2">The sequence shown here is derived from an EMBL/GenBank/DDBJ whole genome shotgun (WGS) entry which is preliminary data.</text>
</comment>
<sequence length="346" mass="37104">MGAVGVCAQASVAARVFGSGKKQAPLPSERTTERGEGLLEERSWAMAPKMAAPTADHQGMIIVVSDTEEEEQVGEGCFRLNLECVNVAVVGQHEEKMQSVPRLPSTSWSAGGLERNTGIEDELLDYDDGNESEAIDVQQNGRENGLGVHKKSNSGRSFGVLQETAKTTVRNDHHGGGSRMTILAGNLPQGEERREILVRVGGVSQAEKVVFTEKALVKDMGVQGGLADKDDSVNKDPTLENRVRHELNTTKSRPAESRVVTDANWTVRAGGGATPMLRPSWTRTQPRRQSWRRRRSAVSPGAGDYRGPGLPLQPTSPTIDLAPGRSTRTAQAAAAPLETSVTGAEP</sequence>
<accession>A0AAV7UU28</accession>
<feature type="region of interest" description="Disordered" evidence="1">
    <location>
        <begin position="268"/>
        <end position="346"/>
    </location>
</feature>
<evidence type="ECO:0000313" key="3">
    <source>
        <dbReference type="Proteomes" id="UP001066276"/>
    </source>
</evidence>
<evidence type="ECO:0000313" key="2">
    <source>
        <dbReference type="EMBL" id="KAJ1191363.1"/>
    </source>
</evidence>
<organism evidence="2 3">
    <name type="scientific">Pleurodeles waltl</name>
    <name type="common">Iberian ribbed newt</name>
    <dbReference type="NCBI Taxonomy" id="8319"/>
    <lineage>
        <taxon>Eukaryota</taxon>
        <taxon>Metazoa</taxon>
        <taxon>Chordata</taxon>
        <taxon>Craniata</taxon>
        <taxon>Vertebrata</taxon>
        <taxon>Euteleostomi</taxon>
        <taxon>Amphibia</taxon>
        <taxon>Batrachia</taxon>
        <taxon>Caudata</taxon>
        <taxon>Salamandroidea</taxon>
        <taxon>Salamandridae</taxon>
        <taxon>Pleurodelinae</taxon>
        <taxon>Pleurodeles</taxon>
    </lineage>
</organism>
<gene>
    <name evidence="2" type="ORF">NDU88_000679</name>
</gene>
<dbReference type="AlphaFoldDB" id="A0AAV7UU28"/>
<feature type="compositionally biased region" description="Basic residues" evidence="1">
    <location>
        <begin position="285"/>
        <end position="296"/>
    </location>
</feature>
<keyword evidence="3" id="KW-1185">Reference proteome</keyword>
<protein>
    <submittedName>
        <fullName evidence="2">Uncharacterized protein</fullName>
    </submittedName>
</protein>
<dbReference type="Proteomes" id="UP001066276">
    <property type="component" value="Chromosome 2_2"/>
</dbReference>
<proteinExistence type="predicted"/>
<reference evidence="2" key="1">
    <citation type="journal article" date="2022" name="bioRxiv">
        <title>Sequencing and chromosome-scale assembly of the giantPleurodeles waltlgenome.</title>
        <authorList>
            <person name="Brown T."/>
            <person name="Elewa A."/>
            <person name="Iarovenko S."/>
            <person name="Subramanian E."/>
            <person name="Araus A.J."/>
            <person name="Petzold A."/>
            <person name="Susuki M."/>
            <person name="Suzuki K.-i.T."/>
            <person name="Hayashi T."/>
            <person name="Toyoda A."/>
            <person name="Oliveira C."/>
            <person name="Osipova E."/>
            <person name="Leigh N.D."/>
            <person name="Simon A."/>
            <person name="Yun M.H."/>
        </authorList>
    </citation>
    <scope>NUCLEOTIDE SEQUENCE</scope>
    <source>
        <strain evidence="2">20211129_DDA</strain>
        <tissue evidence="2">Liver</tissue>
    </source>
</reference>
<evidence type="ECO:0000256" key="1">
    <source>
        <dbReference type="SAM" id="MobiDB-lite"/>
    </source>
</evidence>